<name>A0A9P0BBW4_BRAAE</name>
<dbReference type="AlphaFoldDB" id="A0A9P0BBW4"/>
<protein>
    <submittedName>
        <fullName evidence="1">Uncharacterized protein</fullName>
    </submittedName>
</protein>
<organism evidence="1 2">
    <name type="scientific">Brassicogethes aeneus</name>
    <name type="common">Rape pollen beetle</name>
    <name type="synonym">Meligethes aeneus</name>
    <dbReference type="NCBI Taxonomy" id="1431903"/>
    <lineage>
        <taxon>Eukaryota</taxon>
        <taxon>Metazoa</taxon>
        <taxon>Ecdysozoa</taxon>
        <taxon>Arthropoda</taxon>
        <taxon>Hexapoda</taxon>
        <taxon>Insecta</taxon>
        <taxon>Pterygota</taxon>
        <taxon>Neoptera</taxon>
        <taxon>Endopterygota</taxon>
        <taxon>Coleoptera</taxon>
        <taxon>Polyphaga</taxon>
        <taxon>Cucujiformia</taxon>
        <taxon>Nitidulidae</taxon>
        <taxon>Meligethinae</taxon>
        <taxon>Brassicogethes</taxon>
    </lineage>
</organism>
<keyword evidence="2" id="KW-1185">Reference proteome</keyword>
<evidence type="ECO:0000313" key="2">
    <source>
        <dbReference type="Proteomes" id="UP001154078"/>
    </source>
</evidence>
<dbReference type="OrthoDB" id="10066957at2759"/>
<evidence type="ECO:0000313" key="1">
    <source>
        <dbReference type="EMBL" id="CAH0558770.1"/>
    </source>
</evidence>
<gene>
    <name evidence="1" type="ORF">MELIAE_LOCUS9029</name>
</gene>
<proteinExistence type="predicted"/>
<sequence>MAKSVKELNDKVDGLMSKFQTELKSIREETNSKIVASNDHSENDILQGKIDAPEVKFLENMADIRKEILEFQRHMQAELKHVTDYLNGHKIIIHGIVEEKHENVMEVIINIINTKFELNLNKNDISECYRLGKKTSQKHHRPVIVAFVNKWKRNHVYVNKRKLKGSKVVVSEVLNKSQQELFKCVKEHINTNKLQMSYWTSFGNVYIQCGDTKRRIYSKDDVSLLNSLNT</sequence>
<dbReference type="EMBL" id="OV121137">
    <property type="protein sequence ID" value="CAH0558770.1"/>
    <property type="molecule type" value="Genomic_DNA"/>
</dbReference>
<dbReference type="Proteomes" id="UP001154078">
    <property type="component" value="Chromosome 6"/>
</dbReference>
<reference evidence="1" key="1">
    <citation type="submission" date="2021-12" db="EMBL/GenBank/DDBJ databases">
        <authorList>
            <person name="King R."/>
        </authorList>
    </citation>
    <scope>NUCLEOTIDE SEQUENCE</scope>
</reference>
<dbReference type="Gene3D" id="3.30.70.1820">
    <property type="entry name" value="L1 transposable element, RRM domain"/>
    <property type="match status" value="1"/>
</dbReference>
<accession>A0A9P0BBW4</accession>